<comment type="caution">
    <text evidence="2">The sequence shown here is derived from an EMBL/GenBank/DDBJ whole genome shotgun (WGS) entry which is preliminary data.</text>
</comment>
<dbReference type="VEuPathDB" id="ToxoDB:CSUI_001644"/>
<protein>
    <submittedName>
        <fullName evidence="2">Uncharacterized protein</fullName>
    </submittedName>
</protein>
<name>A0A2C6KKC8_9APIC</name>
<dbReference type="Proteomes" id="UP000221165">
    <property type="component" value="Unassembled WGS sequence"/>
</dbReference>
<feature type="region of interest" description="Disordered" evidence="1">
    <location>
        <begin position="313"/>
        <end position="377"/>
    </location>
</feature>
<dbReference type="GeneID" id="94425060"/>
<feature type="compositionally biased region" description="Basic and acidic residues" evidence="1">
    <location>
        <begin position="321"/>
        <end position="352"/>
    </location>
</feature>
<evidence type="ECO:0000256" key="1">
    <source>
        <dbReference type="SAM" id="MobiDB-lite"/>
    </source>
</evidence>
<reference evidence="2 3" key="1">
    <citation type="journal article" date="2017" name="Int. J. Parasitol.">
        <title>The genome of the protozoan parasite Cystoisospora suis and a reverse vaccinology approach to identify vaccine candidates.</title>
        <authorList>
            <person name="Palmieri N."/>
            <person name="Shrestha A."/>
            <person name="Ruttkowski B."/>
            <person name="Beck T."/>
            <person name="Vogl C."/>
            <person name="Tomley F."/>
            <person name="Blake D.P."/>
            <person name="Joachim A."/>
        </authorList>
    </citation>
    <scope>NUCLEOTIDE SEQUENCE [LARGE SCALE GENOMIC DNA]</scope>
    <source>
        <strain evidence="2 3">Wien I</strain>
    </source>
</reference>
<feature type="compositionally biased region" description="Basic and acidic residues" evidence="1">
    <location>
        <begin position="194"/>
        <end position="206"/>
    </location>
</feature>
<feature type="region of interest" description="Disordered" evidence="1">
    <location>
        <begin position="649"/>
        <end position="671"/>
    </location>
</feature>
<proteinExistence type="predicted"/>
<keyword evidence="3" id="KW-1185">Reference proteome</keyword>
<organism evidence="2 3">
    <name type="scientific">Cystoisospora suis</name>
    <dbReference type="NCBI Taxonomy" id="483139"/>
    <lineage>
        <taxon>Eukaryota</taxon>
        <taxon>Sar</taxon>
        <taxon>Alveolata</taxon>
        <taxon>Apicomplexa</taxon>
        <taxon>Conoidasida</taxon>
        <taxon>Coccidia</taxon>
        <taxon>Eucoccidiorida</taxon>
        <taxon>Eimeriorina</taxon>
        <taxon>Sarcocystidae</taxon>
        <taxon>Cystoisospora</taxon>
    </lineage>
</organism>
<feature type="region of interest" description="Disordered" evidence="1">
    <location>
        <begin position="586"/>
        <end position="618"/>
    </location>
</feature>
<evidence type="ECO:0000313" key="3">
    <source>
        <dbReference type="Proteomes" id="UP000221165"/>
    </source>
</evidence>
<gene>
    <name evidence="2" type="ORF">CSUI_001644</name>
</gene>
<feature type="region of interest" description="Disordered" evidence="1">
    <location>
        <begin position="1"/>
        <end position="29"/>
    </location>
</feature>
<dbReference type="EMBL" id="MIGC01000668">
    <property type="protein sequence ID" value="PHJ24501.1"/>
    <property type="molecule type" value="Genomic_DNA"/>
</dbReference>
<feature type="compositionally biased region" description="Polar residues" evidence="1">
    <location>
        <begin position="603"/>
        <end position="617"/>
    </location>
</feature>
<feature type="region of interest" description="Disordered" evidence="1">
    <location>
        <begin position="78"/>
        <end position="235"/>
    </location>
</feature>
<dbReference type="RefSeq" id="XP_067926174.1">
    <property type="nucleotide sequence ID" value="XM_068061849.1"/>
</dbReference>
<evidence type="ECO:0000313" key="2">
    <source>
        <dbReference type="EMBL" id="PHJ24501.1"/>
    </source>
</evidence>
<feature type="compositionally biased region" description="Basic and acidic residues" evidence="1">
    <location>
        <begin position="361"/>
        <end position="372"/>
    </location>
</feature>
<accession>A0A2C6KKC8</accession>
<feature type="compositionally biased region" description="Polar residues" evidence="1">
    <location>
        <begin position="501"/>
        <end position="510"/>
    </location>
</feature>
<dbReference type="AlphaFoldDB" id="A0A2C6KKC8"/>
<feature type="region of interest" description="Disordered" evidence="1">
    <location>
        <begin position="805"/>
        <end position="857"/>
    </location>
</feature>
<feature type="compositionally biased region" description="Basic and acidic residues" evidence="1">
    <location>
        <begin position="143"/>
        <end position="161"/>
    </location>
</feature>
<sequence length="872" mass="94099">MTGHTNADSSLPKDGRCVEPVAQTGSRPKKKAILFSSSSLQSAAAFSSFCSTALPSSADAGGVEISSASLLTTFRSYARSTSRSAAPHASSIASRPPCSALRLSSSCQSTSDPPPSHPSSLSAPRTEAEEAPGTDQSHLTSNKSEHGPRRGCQENETKSEDILPAGAREAEREHATDAASVLIDQEVSSQSVCERQENKEGHRTEAHVIQSLDAETAGGTPRRQKSLFTSEEEYPLRESPVDSGIAVLGEVEVRYVVIDAPAAPGTKGAHLPRSAAARLPPLGGRPAATAWWVTDDKTHQFVPVVRTDPIGGSDLSLARPRGVEKRDGFDREPCRGDEFPRTTQRDLNDERIVGGTAPPRNAEKPVSGREDQEPGANSLLVPLGAESAFSPESTSSITEVAGQLLQAETLVIFRCSSALAVFLPSGWPCVFLKETQRLFPLAERGLSKVCLEGDTETSAFFSTLFSEGEGKVIPRLHGLLHRAIENLLCLLENHDPLSRSAPRSHTSPVQRSPMPPGAPSASVPRRASAHIAGALSPTHRRDSTESTCPRSRDCYSLSSASLSCAQICPSFSFRCGLQEELRNNQRADHGQHKKKPQCFSEHSAASSSEQGCQQSRKSIGRATVSASSSIVGAGEEEISSELLERGDSAYITGPQDSTPTELHLPAGSAVEKEEDDIRSYSVASEFLFTSSPRRTDEVDSALFPDLEHPGMSPEDLRRQEIVEGIHDLIERARYHGLIRRERDNATGEVHEYIIPATNLDTQLNHIKPFSGSSHKIGWEHLLSWQPPSPQTTSEGEDDSEKCMVGEEEDTQLRGGSACDAEWGMGDRSQARAKEWRKPGATCKSRGSAAPKKDTAVPSANLRRQMYQDFLFV</sequence>
<feature type="region of interest" description="Disordered" evidence="1">
    <location>
        <begin position="499"/>
        <end position="548"/>
    </location>
</feature>
<feature type="compositionally biased region" description="Basic and acidic residues" evidence="1">
    <location>
        <begin position="828"/>
        <end position="837"/>
    </location>
</feature>